<dbReference type="EMBL" id="LR797053">
    <property type="protein sequence ID" value="CAB4184071.1"/>
    <property type="molecule type" value="Genomic_DNA"/>
</dbReference>
<evidence type="ECO:0000313" key="3">
    <source>
        <dbReference type="EMBL" id="CAB4214359.1"/>
    </source>
</evidence>
<evidence type="ECO:0000313" key="2">
    <source>
        <dbReference type="EMBL" id="CAB4184071.1"/>
    </source>
</evidence>
<gene>
    <name evidence="2" type="ORF">UFOVP1102_32</name>
    <name evidence="3" type="ORF">UFOVP1463_41</name>
</gene>
<organism evidence="3">
    <name type="scientific">uncultured Caudovirales phage</name>
    <dbReference type="NCBI Taxonomy" id="2100421"/>
    <lineage>
        <taxon>Viruses</taxon>
        <taxon>Duplodnaviria</taxon>
        <taxon>Heunggongvirae</taxon>
        <taxon>Uroviricota</taxon>
        <taxon>Caudoviricetes</taxon>
        <taxon>Peduoviridae</taxon>
        <taxon>Maltschvirus</taxon>
        <taxon>Maltschvirus maltsch</taxon>
    </lineage>
</organism>
<evidence type="ECO:0000256" key="1">
    <source>
        <dbReference type="SAM" id="MobiDB-lite"/>
    </source>
</evidence>
<dbReference type="InterPro" id="IPR010781">
    <property type="entry name" value="DUF1376"/>
</dbReference>
<reference evidence="3" key="1">
    <citation type="submission" date="2020-05" db="EMBL/GenBank/DDBJ databases">
        <authorList>
            <person name="Chiriac C."/>
            <person name="Salcher M."/>
            <person name="Ghai R."/>
            <person name="Kavagutti S V."/>
        </authorList>
    </citation>
    <scope>NUCLEOTIDE SEQUENCE</scope>
</reference>
<dbReference type="EMBL" id="LR797413">
    <property type="protein sequence ID" value="CAB4214359.1"/>
    <property type="molecule type" value="Genomic_DNA"/>
</dbReference>
<feature type="region of interest" description="Disordered" evidence="1">
    <location>
        <begin position="89"/>
        <end position="118"/>
    </location>
</feature>
<protein>
    <submittedName>
        <fullName evidence="3">Uncharacterized protein</fullName>
    </submittedName>
</protein>
<proteinExistence type="predicted"/>
<dbReference type="Pfam" id="PF07120">
    <property type="entry name" value="DUF1376"/>
    <property type="match status" value="1"/>
</dbReference>
<accession>A0A6J5SJ95</accession>
<name>A0A6J5SJ95_9CAUD</name>
<sequence>MHYYNFHIGDYKSHTHHLSLMEDIAYRRLLDYYYLHEHPIKQRDIARQIGMKDQEQEVLTVLDEFFTNTESGYINPRADDEISKYRGLSEAGKRGASKRWKKPSDSHPIATPLPPYSPPNATPIATKNQEPITNKENTATKVATPDGVSESVWQDFQKLRKSKKAAITATAMLGIKREADKARVSLQQALETCCERGWVGFKAEWLEHKSFAAPLTVPSRQGVDPALAKAIADQIAGKPPSAEIRAKMAAIRGTT</sequence>